<evidence type="ECO:0000256" key="3">
    <source>
        <dbReference type="RuleBase" id="RU000489"/>
    </source>
</evidence>
<dbReference type="EMBL" id="CP095073">
    <property type="protein sequence ID" value="UOQ42946.1"/>
    <property type="molecule type" value="Genomic_DNA"/>
</dbReference>
<dbReference type="GO" id="GO:0016787">
    <property type="term" value="F:hydrolase activity"/>
    <property type="evidence" value="ECO:0007669"/>
    <property type="project" value="UniProtKB-KW"/>
</dbReference>
<evidence type="ECO:0000256" key="5">
    <source>
        <dbReference type="SAM" id="Phobius"/>
    </source>
</evidence>
<dbReference type="InterPro" id="IPR011583">
    <property type="entry name" value="Chitinase_II/V-like_cat"/>
</dbReference>
<evidence type="ECO:0000313" key="7">
    <source>
        <dbReference type="EMBL" id="UOQ42946.1"/>
    </source>
</evidence>
<dbReference type="PANTHER" id="PTHR46066">
    <property type="entry name" value="CHITINASE DOMAIN-CONTAINING PROTEIN 1 FAMILY MEMBER"/>
    <property type="match status" value="1"/>
</dbReference>
<dbReference type="InterPro" id="IPR029070">
    <property type="entry name" value="Chitinase_insertion_sf"/>
</dbReference>
<keyword evidence="2 3" id="KW-0326">Glycosidase</keyword>
<dbReference type="InterPro" id="IPR036582">
    <property type="entry name" value="Mao_N_sf"/>
</dbReference>
<evidence type="ECO:0000256" key="4">
    <source>
        <dbReference type="RuleBase" id="RU004453"/>
    </source>
</evidence>
<dbReference type="PANTHER" id="PTHR46066:SF2">
    <property type="entry name" value="CHITINASE DOMAIN-CONTAINING PROTEIN 1"/>
    <property type="match status" value="1"/>
</dbReference>
<keyword evidence="5" id="KW-1133">Transmembrane helix</keyword>
<dbReference type="SUPFAM" id="SSF51445">
    <property type="entry name" value="(Trans)glycosidases"/>
    <property type="match status" value="1"/>
</dbReference>
<dbReference type="InterPro" id="IPR012854">
    <property type="entry name" value="Cu_amine_oxidase-like_N"/>
</dbReference>
<keyword evidence="8" id="KW-1185">Reference proteome</keyword>
<evidence type="ECO:0000256" key="2">
    <source>
        <dbReference type="ARBA" id="ARBA00023295"/>
    </source>
</evidence>
<evidence type="ECO:0000256" key="1">
    <source>
        <dbReference type="ARBA" id="ARBA00022801"/>
    </source>
</evidence>
<keyword evidence="1 3" id="KW-0378">Hydrolase</keyword>
<protein>
    <submittedName>
        <fullName evidence="7">Glycosyl hydrolase family 18 protein</fullName>
    </submittedName>
</protein>
<dbReference type="Gene3D" id="3.10.50.10">
    <property type="match status" value="1"/>
</dbReference>
<proteinExistence type="inferred from homology"/>
<dbReference type="PROSITE" id="PS01095">
    <property type="entry name" value="GH18_1"/>
    <property type="match status" value="1"/>
</dbReference>
<dbReference type="Pfam" id="PF07833">
    <property type="entry name" value="Cu_amine_oxidN1"/>
    <property type="match status" value="1"/>
</dbReference>
<gene>
    <name evidence="7" type="ORF">MUN89_13390</name>
</gene>
<sequence>MQKSESLYQLLLKRKTIIFIILGVFAILIGIIIKFFLLASNTQKEYFPYEHSIIFQNQLDRAHPAKMIDGKVFVPLDFVKESIDSTVTYDQSTQSVIVTMPRSVYQLPSEKLNYFMNEKKYKLDFPAIKGGGQTTWVAAEWIASVYPVKVTYQSSTGAVFLYKNGYKKQQAAVKADAKDKWTKLREKSSRTSPYYTKLQPSDKLFLMGKVGAYYKVRTAEGYGGYLPEQVVLKQNTKTVETKTKITKAPEVNQPSLPFQVVWDGIYVAEANPKMVDQLAGVEVMSPTWFKLKNKEGAIKNIASKSYVEQAHKNGDKVWALFSNDFDPDMTAQVLPSFEKRQSMIRQLIKFADIYEIDGINIDFENVYEKNGDDFTQFVRELVSYAHSAGLTVTVNVTFESGSGQWSKFFDRKELAKTADFLMVMAYDEHWANAPQAGSVASLPWVENHLKSTLQKVPADKLLLGVPMYTRLWKEEKQENGETKVSSESKTMKEAKQWMNKHHLKPKVDQSSGQHYVELKKENKVYRMWLEDGFSLKKRISLVGKYNLAGVSAWSRHFAEPSIWKEIEKDLNRK</sequence>
<name>A0ABY4EFL3_9BACI</name>
<dbReference type="InterPro" id="IPR001579">
    <property type="entry name" value="Glyco_hydro_18_chit_AS"/>
</dbReference>
<dbReference type="SUPFAM" id="SSF55383">
    <property type="entry name" value="Copper amine oxidase, domain N"/>
    <property type="match status" value="1"/>
</dbReference>
<organism evidence="7 8">
    <name type="scientific">Halobacillus salinarum</name>
    <dbReference type="NCBI Taxonomy" id="2932257"/>
    <lineage>
        <taxon>Bacteria</taxon>
        <taxon>Bacillati</taxon>
        <taxon>Bacillota</taxon>
        <taxon>Bacilli</taxon>
        <taxon>Bacillales</taxon>
        <taxon>Bacillaceae</taxon>
        <taxon>Halobacillus</taxon>
    </lineage>
</organism>
<evidence type="ECO:0000259" key="6">
    <source>
        <dbReference type="PROSITE" id="PS51910"/>
    </source>
</evidence>
<dbReference type="Gene3D" id="3.20.20.80">
    <property type="entry name" value="Glycosidases"/>
    <property type="match status" value="1"/>
</dbReference>
<evidence type="ECO:0000313" key="8">
    <source>
        <dbReference type="Proteomes" id="UP000831787"/>
    </source>
</evidence>
<dbReference type="Proteomes" id="UP000831787">
    <property type="component" value="Chromosome"/>
</dbReference>
<reference evidence="7 8" key="1">
    <citation type="submission" date="2022-04" db="EMBL/GenBank/DDBJ databases">
        <title>Halobacillus sp. isolated from saltern.</title>
        <authorList>
            <person name="Won M."/>
            <person name="Lee C.-M."/>
            <person name="Woen H.-Y."/>
            <person name="Kwon S.-W."/>
        </authorList>
    </citation>
    <scope>NUCLEOTIDE SEQUENCE [LARGE SCALE GENOMIC DNA]</scope>
    <source>
        <strain evidence="7 8">SSBR10-3</strain>
    </source>
</reference>
<feature type="domain" description="GH18" evidence="6">
    <location>
        <begin position="208"/>
        <end position="573"/>
    </location>
</feature>
<dbReference type="RefSeq" id="WP_244708306.1">
    <property type="nucleotide sequence ID" value="NZ_CP095073.1"/>
</dbReference>
<dbReference type="SMART" id="SM00636">
    <property type="entry name" value="Glyco_18"/>
    <property type="match status" value="1"/>
</dbReference>
<feature type="transmembrane region" description="Helical" evidence="5">
    <location>
        <begin position="16"/>
        <end position="37"/>
    </location>
</feature>
<dbReference type="PROSITE" id="PS51910">
    <property type="entry name" value="GH18_2"/>
    <property type="match status" value="1"/>
</dbReference>
<comment type="similarity">
    <text evidence="4">Belongs to the glycosyl hydrolase 18 family.</text>
</comment>
<dbReference type="InterPro" id="IPR001223">
    <property type="entry name" value="Glyco_hydro18_cat"/>
</dbReference>
<keyword evidence="5" id="KW-0812">Transmembrane</keyword>
<dbReference type="InterPro" id="IPR017853">
    <property type="entry name" value="GH"/>
</dbReference>
<keyword evidence="5" id="KW-0472">Membrane</keyword>
<dbReference type="Pfam" id="PF00704">
    <property type="entry name" value="Glyco_hydro_18"/>
    <property type="match status" value="1"/>
</dbReference>
<accession>A0ABY4EFL3</accession>